<keyword evidence="2" id="KW-1185">Reference proteome</keyword>
<gene>
    <name evidence="1" type="ORF">MHBO_003848</name>
</gene>
<evidence type="ECO:0000313" key="2">
    <source>
        <dbReference type="Proteomes" id="UP001439008"/>
    </source>
</evidence>
<sequence>MVTRKTKIDLNFDTNKNRLTCEEQNIATYRPDEEPDELAKRKLKSFRIWRELLEFPLYNNVVDDRLIRVMITQFDTLNKKMAEVNKDDWERLRKKRIDKLPMFTAMTEDGSFSEFFTSMNGLSSVYAKLVLKSRIVHDPNNEKSKSTYLFNGDFFEDEDISEMDKIIAE</sequence>
<dbReference type="EMBL" id="JBDODL010002613">
    <property type="protein sequence ID" value="MES1922341.1"/>
    <property type="molecule type" value="Genomic_DNA"/>
</dbReference>
<comment type="caution">
    <text evidence="1">The sequence shown here is derived from an EMBL/GenBank/DDBJ whole genome shotgun (WGS) entry which is preliminary data.</text>
</comment>
<protein>
    <submittedName>
        <fullName evidence="1">Uncharacterized protein</fullName>
    </submittedName>
</protein>
<proteinExistence type="predicted"/>
<feature type="non-terminal residue" evidence="1">
    <location>
        <position position="169"/>
    </location>
</feature>
<reference evidence="1 2" key="1">
    <citation type="journal article" date="2024" name="BMC Biol.">
        <title>Comparative genomics of Ascetosporea gives new insight into the evolutionary basis for animal parasitism in Rhizaria.</title>
        <authorList>
            <person name="Hiltunen Thoren M."/>
            <person name="Onut-Brannstrom I."/>
            <person name="Alfjorden A."/>
            <person name="Peckova H."/>
            <person name="Swords F."/>
            <person name="Hooper C."/>
            <person name="Holzer A.S."/>
            <person name="Bass D."/>
            <person name="Burki F."/>
        </authorList>
    </citation>
    <scope>NUCLEOTIDE SEQUENCE [LARGE SCALE GENOMIC DNA]</scope>
    <source>
        <strain evidence="1">20-A016</strain>
    </source>
</reference>
<evidence type="ECO:0000313" key="1">
    <source>
        <dbReference type="EMBL" id="MES1922341.1"/>
    </source>
</evidence>
<dbReference type="Proteomes" id="UP001439008">
    <property type="component" value="Unassembled WGS sequence"/>
</dbReference>
<organism evidence="1 2">
    <name type="scientific">Bonamia ostreae</name>
    <dbReference type="NCBI Taxonomy" id="126728"/>
    <lineage>
        <taxon>Eukaryota</taxon>
        <taxon>Sar</taxon>
        <taxon>Rhizaria</taxon>
        <taxon>Endomyxa</taxon>
        <taxon>Ascetosporea</taxon>
        <taxon>Haplosporida</taxon>
        <taxon>Bonamia</taxon>
    </lineage>
</organism>
<name>A0ABV2ARP0_9EUKA</name>
<accession>A0ABV2ARP0</accession>